<protein>
    <submittedName>
        <fullName evidence="1">Uncharacterized protein</fullName>
    </submittedName>
</protein>
<dbReference type="EMBL" id="JAROAS010000040">
    <property type="protein sequence ID" value="MED4129761.1"/>
    <property type="molecule type" value="Genomic_DNA"/>
</dbReference>
<dbReference type="Proteomes" id="UP001341820">
    <property type="component" value="Unassembled WGS sequence"/>
</dbReference>
<evidence type="ECO:0000313" key="2">
    <source>
        <dbReference type="Proteomes" id="UP001341820"/>
    </source>
</evidence>
<dbReference type="RefSeq" id="WP_328238413.1">
    <property type="nucleotide sequence ID" value="NZ_JAROAS010000040.1"/>
</dbReference>
<reference evidence="1 2" key="1">
    <citation type="submission" date="2023-03" db="EMBL/GenBank/DDBJ databases">
        <title>Bacillus Genome Sequencing.</title>
        <authorList>
            <person name="Dunlap C."/>
        </authorList>
    </citation>
    <scope>NUCLEOTIDE SEQUENCE [LARGE SCALE GENOMIC DNA]</scope>
    <source>
        <strain evidence="1 2">B-4107</strain>
    </source>
</reference>
<sequence length="68" mass="7961">MCISVYNDYYQYGELLFYMRMDEQKRKESILNRIALANVGLLVSYVKIEDISIIEVKGEVEVSYTITV</sequence>
<name>A0ABU6NNJ5_9BACI</name>
<evidence type="ECO:0000313" key="1">
    <source>
        <dbReference type="EMBL" id="MED4129761.1"/>
    </source>
</evidence>
<keyword evidence="2" id="KW-1185">Reference proteome</keyword>
<gene>
    <name evidence="1" type="ORF">P5F74_16615</name>
</gene>
<comment type="caution">
    <text evidence="1">The sequence shown here is derived from an EMBL/GenBank/DDBJ whole genome shotgun (WGS) entry which is preliminary data.</text>
</comment>
<organism evidence="1 2">
    <name type="scientific">Shouchella miscanthi</name>
    <dbReference type="NCBI Taxonomy" id="2598861"/>
    <lineage>
        <taxon>Bacteria</taxon>
        <taxon>Bacillati</taxon>
        <taxon>Bacillota</taxon>
        <taxon>Bacilli</taxon>
        <taxon>Bacillales</taxon>
        <taxon>Bacillaceae</taxon>
        <taxon>Shouchella</taxon>
    </lineage>
</organism>
<accession>A0ABU6NNJ5</accession>
<proteinExistence type="predicted"/>